<protein>
    <recommendedName>
        <fullName evidence="5">Zf-HC2 domain-containing protein</fullName>
    </recommendedName>
</protein>
<dbReference type="Proteomes" id="UP000470876">
    <property type="component" value="Unassembled WGS sequence"/>
</dbReference>
<comment type="caution">
    <text evidence="1">The sequence shown here is derived from an EMBL/GenBank/DDBJ whole genome shotgun (WGS) entry which is preliminary data.</text>
</comment>
<proteinExistence type="predicted"/>
<dbReference type="EMBL" id="JAAGUX010000073">
    <property type="protein sequence ID" value="NEW59009.1"/>
    <property type="molecule type" value="Genomic_DNA"/>
</dbReference>
<evidence type="ECO:0000313" key="3">
    <source>
        <dbReference type="Proteomes" id="UP000468928"/>
    </source>
</evidence>
<reference evidence="3 4" key="1">
    <citation type="submission" date="2020-01" db="EMBL/GenBank/DDBJ databases">
        <title>Genetics and antimicrobial susceptibilities of Nocardia species isolated from the soil; a comparison with species isolated from humans.</title>
        <authorList>
            <person name="Carrasco G."/>
            <person name="Monzon S."/>
            <person name="Sansegundo M."/>
            <person name="Garcia E."/>
            <person name="Garrido N."/>
            <person name="Medina M.J."/>
            <person name="Villalon P."/>
            <person name="Ramirez-Arocha A.C."/>
            <person name="Jimenez P."/>
            <person name="Cuesta I."/>
            <person name="Valdezate S."/>
        </authorList>
    </citation>
    <scope>NUCLEOTIDE SEQUENCE [LARGE SCALE GENOMIC DNA]</scope>
    <source>
        <strain evidence="1 3">CNM20110639</strain>
        <strain evidence="2 4">CNM20110649</strain>
    </source>
</reference>
<keyword evidence="4" id="KW-1185">Reference proteome</keyword>
<name>A0A6P1DFN8_9NOCA</name>
<evidence type="ECO:0000313" key="1">
    <source>
        <dbReference type="EMBL" id="NEW47393.1"/>
    </source>
</evidence>
<evidence type="ECO:0008006" key="5">
    <source>
        <dbReference type="Google" id="ProtNLM"/>
    </source>
</evidence>
<accession>A0A6P1DFN8</accession>
<gene>
    <name evidence="1" type="ORF">GV789_23530</name>
    <name evidence="2" type="ORF">GV794_25705</name>
</gene>
<dbReference type="EMBL" id="JAAGUZ010000082">
    <property type="protein sequence ID" value="NEW47393.1"/>
    <property type="molecule type" value="Genomic_DNA"/>
</dbReference>
<evidence type="ECO:0000313" key="2">
    <source>
        <dbReference type="EMBL" id="NEW59009.1"/>
    </source>
</evidence>
<organism evidence="1 3">
    <name type="scientific">Nocardia cyriacigeorgica</name>
    <dbReference type="NCBI Taxonomy" id="135487"/>
    <lineage>
        <taxon>Bacteria</taxon>
        <taxon>Bacillati</taxon>
        <taxon>Actinomycetota</taxon>
        <taxon>Actinomycetes</taxon>
        <taxon>Mycobacteriales</taxon>
        <taxon>Nocardiaceae</taxon>
        <taxon>Nocardia</taxon>
    </lineage>
</organism>
<dbReference type="RefSeq" id="WP_163821811.1">
    <property type="nucleotide sequence ID" value="NZ_JAAGUX010000073.1"/>
</dbReference>
<sequence length="78" mass="8644">MTDPTAASNAEMMAGLLADTSPYLSCDDCFDRLDEYVERRLDDPRYEDLAMQTHLAGCGACADEAQALQELLDQQPEQ</sequence>
<dbReference type="AlphaFoldDB" id="A0A6P1DFN8"/>
<dbReference type="Proteomes" id="UP000468928">
    <property type="component" value="Unassembled WGS sequence"/>
</dbReference>
<evidence type="ECO:0000313" key="4">
    <source>
        <dbReference type="Proteomes" id="UP000470876"/>
    </source>
</evidence>